<keyword evidence="4" id="KW-0808">Transferase</keyword>
<dbReference type="VEuPathDB" id="FungiDB:I302_06597"/>
<dbReference type="FunFam" id="3.30.200.20:FF:000109">
    <property type="entry name" value="Non-specific serine/threonine protein kinase"/>
    <property type="match status" value="1"/>
</dbReference>
<evidence type="ECO:0000256" key="3">
    <source>
        <dbReference type="ARBA" id="ARBA00022553"/>
    </source>
</evidence>
<dbReference type="SMART" id="SM00220">
    <property type="entry name" value="S_TKc"/>
    <property type="match status" value="1"/>
</dbReference>
<evidence type="ECO:0000256" key="1">
    <source>
        <dbReference type="ARBA" id="ARBA00012513"/>
    </source>
</evidence>
<dbReference type="EC" id="2.7.11.1" evidence="1"/>
<dbReference type="InterPro" id="IPR050236">
    <property type="entry name" value="Ser_Thr_kinase_AGC"/>
</dbReference>
<reference evidence="15" key="2">
    <citation type="submission" date="2013-07" db="EMBL/GenBank/DDBJ databases">
        <authorList>
            <consortium name="The Broad Institute Genome Sequencing Platform"/>
            <person name="Cuomo C."/>
            <person name="Litvintseva A."/>
            <person name="Chen Y."/>
            <person name="Heitman J."/>
            <person name="Sun S."/>
            <person name="Springer D."/>
            <person name="Dromer F."/>
            <person name="Young S.K."/>
            <person name="Zeng Q."/>
            <person name="Gargeya S."/>
            <person name="Fitzgerald M."/>
            <person name="Abouelleil A."/>
            <person name="Alvarado L."/>
            <person name="Berlin A.M."/>
            <person name="Chapman S.B."/>
            <person name="Dewar J."/>
            <person name="Goldberg J."/>
            <person name="Griggs A."/>
            <person name="Gujja S."/>
            <person name="Hansen M."/>
            <person name="Howarth C."/>
            <person name="Imamovic A."/>
            <person name="Larimer J."/>
            <person name="McCowan C."/>
            <person name="Murphy C."/>
            <person name="Pearson M."/>
            <person name="Priest M."/>
            <person name="Roberts A."/>
            <person name="Saif S."/>
            <person name="Shea T."/>
            <person name="Sykes S."/>
            <person name="Wortman J."/>
            <person name="Nusbaum C."/>
            <person name="Birren B."/>
        </authorList>
    </citation>
    <scope>NUCLEOTIDE SEQUENCE</scope>
    <source>
        <strain evidence="15">CBS 10118</strain>
    </source>
</reference>
<dbReference type="Gene3D" id="3.30.200.20">
    <property type="entry name" value="Phosphorylase Kinase, domain 1"/>
    <property type="match status" value="1"/>
</dbReference>
<dbReference type="CDD" id="cd05600">
    <property type="entry name" value="STKc_Sid2p_like"/>
    <property type="match status" value="1"/>
</dbReference>
<evidence type="ECO:0000313" key="15">
    <source>
        <dbReference type="EMBL" id="WVW85626.1"/>
    </source>
</evidence>
<dbReference type="PROSITE" id="PS00107">
    <property type="entry name" value="PROTEIN_KINASE_ATP"/>
    <property type="match status" value="1"/>
</dbReference>
<dbReference type="InterPro" id="IPR011009">
    <property type="entry name" value="Kinase-like_dom_sf"/>
</dbReference>
<evidence type="ECO:0000256" key="6">
    <source>
        <dbReference type="ARBA" id="ARBA00022777"/>
    </source>
</evidence>
<evidence type="ECO:0000313" key="16">
    <source>
        <dbReference type="Proteomes" id="UP000092730"/>
    </source>
</evidence>
<dbReference type="OrthoDB" id="18472at2759"/>
<evidence type="ECO:0000256" key="10">
    <source>
        <dbReference type="PROSITE-ProRule" id="PRU10141"/>
    </source>
</evidence>
<dbReference type="GO" id="GO:0035556">
    <property type="term" value="P:intracellular signal transduction"/>
    <property type="evidence" value="ECO:0007669"/>
    <property type="project" value="TreeGrafter"/>
</dbReference>
<evidence type="ECO:0000256" key="9">
    <source>
        <dbReference type="ARBA" id="ARBA00048679"/>
    </source>
</evidence>
<dbReference type="PANTHER" id="PTHR24356:SF417">
    <property type="entry name" value="CELL CYCLE PROTEIN KINASE DBF2-RELATED"/>
    <property type="match status" value="1"/>
</dbReference>
<dbReference type="Pfam" id="PF00069">
    <property type="entry name" value="Pkinase"/>
    <property type="match status" value="2"/>
</dbReference>
<feature type="domain" description="AGC-kinase C-terminal" evidence="13">
    <location>
        <begin position="612"/>
        <end position="690"/>
    </location>
</feature>
<accession>A0A1B9FXW8</accession>
<dbReference type="AlphaFoldDB" id="A0A1B9FXW8"/>
<name>A0A1B9FXW8_9TREE</name>
<comment type="catalytic activity">
    <reaction evidence="8">
        <text>L-threonyl-[protein] + ATP = O-phospho-L-threonyl-[protein] + ADP + H(+)</text>
        <dbReference type="Rhea" id="RHEA:46608"/>
        <dbReference type="Rhea" id="RHEA-COMP:11060"/>
        <dbReference type="Rhea" id="RHEA-COMP:11605"/>
        <dbReference type="ChEBI" id="CHEBI:15378"/>
        <dbReference type="ChEBI" id="CHEBI:30013"/>
        <dbReference type="ChEBI" id="CHEBI:30616"/>
        <dbReference type="ChEBI" id="CHEBI:61977"/>
        <dbReference type="ChEBI" id="CHEBI:456216"/>
        <dbReference type="EC" id="2.7.11.1"/>
    </reaction>
</comment>
<feature type="domain" description="Protein kinase" evidence="12">
    <location>
        <begin position="311"/>
        <end position="611"/>
    </location>
</feature>
<dbReference type="PROSITE" id="PS51285">
    <property type="entry name" value="AGC_KINASE_CTER"/>
    <property type="match status" value="1"/>
</dbReference>
<dbReference type="CDD" id="cd21776">
    <property type="entry name" value="MobB_Sid2p-like"/>
    <property type="match status" value="1"/>
</dbReference>
<dbReference type="KEGG" id="kbi:30210996"/>
<keyword evidence="7 10" id="KW-0067">ATP-binding</keyword>
<keyword evidence="6 14" id="KW-0418">Kinase</keyword>
<keyword evidence="5 10" id="KW-0547">Nucleotide-binding</keyword>
<dbReference type="STRING" id="1296100.A0A1B9FXW8"/>
<reference evidence="15" key="4">
    <citation type="submission" date="2024-02" db="EMBL/GenBank/DDBJ databases">
        <title>Comparative genomics of Cryptococcus and Kwoniella reveals pathogenesis evolution and contrasting modes of karyotype evolution via chromosome fusion or intercentromeric recombination.</title>
        <authorList>
            <person name="Coelho M.A."/>
            <person name="David-Palma M."/>
            <person name="Shea T."/>
            <person name="Bowers K."/>
            <person name="McGinley-Smith S."/>
            <person name="Mohammad A.W."/>
            <person name="Gnirke A."/>
            <person name="Yurkov A.M."/>
            <person name="Nowrousian M."/>
            <person name="Sun S."/>
            <person name="Cuomo C.A."/>
            <person name="Heitman J."/>
        </authorList>
    </citation>
    <scope>NUCLEOTIDE SEQUENCE</scope>
    <source>
        <strain evidence="15">CBS 10118</strain>
    </source>
</reference>
<feature type="compositionally biased region" description="Low complexity" evidence="11">
    <location>
        <begin position="8"/>
        <end position="43"/>
    </location>
</feature>
<keyword evidence="16" id="KW-1185">Reference proteome</keyword>
<dbReference type="EMBL" id="KI894023">
    <property type="protein sequence ID" value="OCF23614.1"/>
    <property type="molecule type" value="Genomic_DNA"/>
</dbReference>
<dbReference type="SUPFAM" id="SSF56112">
    <property type="entry name" value="Protein kinase-like (PK-like)"/>
    <property type="match status" value="1"/>
</dbReference>
<dbReference type="RefSeq" id="XP_019044684.1">
    <property type="nucleotide sequence ID" value="XM_019193207.1"/>
</dbReference>
<evidence type="ECO:0000256" key="5">
    <source>
        <dbReference type="ARBA" id="ARBA00022741"/>
    </source>
</evidence>
<dbReference type="FunFam" id="1.10.510.10:FF:000446">
    <property type="entry name" value="Microtubule associated serine/threonine kinase 2"/>
    <property type="match status" value="1"/>
</dbReference>
<dbReference type="InterPro" id="IPR008271">
    <property type="entry name" value="Ser/Thr_kinase_AS"/>
</dbReference>
<dbReference type="InterPro" id="IPR000961">
    <property type="entry name" value="AGC-kinase_C"/>
</dbReference>
<feature type="binding site" evidence="10">
    <location>
        <position position="340"/>
    </location>
    <ligand>
        <name>ATP</name>
        <dbReference type="ChEBI" id="CHEBI:30616"/>
    </ligand>
</feature>
<dbReference type="Gene3D" id="1.10.510.10">
    <property type="entry name" value="Transferase(Phosphotransferase) domain 1"/>
    <property type="match status" value="1"/>
</dbReference>
<dbReference type="GO" id="GO:0004674">
    <property type="term" value="F:protein serine/threonine kinase activity"/>
    <property type="evidence" value="ECO:0007669"/>
    <property type="project" value="UniProtKB-KW"/>
</dbReference>
<dbReference type="InterPro" id="IPR017441">
    <property type="entry name" value="Protein_kinase_ATP_BS"/>
</dbReference>
<gene>
    <name evidence="14" type="ORF">I302_06597</name>
    <name evidence="15" type="ORF">I302_107664</name>
</gene>
<evidence type="ECO:0000259" key="13">
    <source>
        <dbReference type="PROSITE" id="PS51285"/>
    </source>
</evidence>
<feature type="compositionally biased region" description="Low complexity" evidence="11">
    <location>
        <begin position="55"/>
        <end position="67"/>
    </location>
</feature>
<evidence type="ECO:0000313" key="14">
    <source>
        <dbReference type="EMBL" id="OCF23614.1"/>
    </source>
</evidence>
<dbReference type="Proteomes" id="UP000092730">
    <property type="component" value="Chromosome 6"/>
</dbReference>
<dbReference type="PROSITE" id="PS00108">
    <property type="entry name" value="PROTEIN_KINASE_ST"/>
    <property type="match status" value="1"/>
</dbReference>
<organism evidence="14">
    <name type="scientific">Kwoniella bestiolae CBS 10118</name>
    <dbReference type="NCBI Taxonomy" id="1296100"/>
    <lineage>
        <taxon>Eukaryota</taxon>
        <taxon>Fungi</taxon>
        <taxon>Dikarya</taxon>
        <taxon>Basidiomycota</taxon>
        <taxon>Agaricomycotina</taxon>
        <taxon>Tremellomycetes</taxon>
        <taxon>Tremellales</taxon>
        <taxon>Cryptococcaceae</taxon>
        <taxon>Kwoniella</taxon>
    </lineage>
</organism>
<protein>
    <recommendedName>
        <fullName evidence="1">non-specific serine/threonine protein kinase</fullName>
        <ecNumber evidence="1">2.7.11.1</ecNumber>
    </recommendedName>
</protein>
<keyword evidence="3" id="KW-0597">Phosphoprotein</keyword>
<feature type="region of interest" description="Disordered" evidence="11">
    <location>
        <begin position="164"/>
        <end position="199"/>
    </location>
</feature>
<evidence type="ECO:0000259" key="12">
    <source>
        <dbReference type="PROSITE" id="PS50011"/>
    </source>
</evidence>
<dbReference type="PANTHER" id="PTHR24356">
    <property type="entry name" value="SERINE/THREONINE-PROTEIN KINASE"/>
    <property type="match status" value="1"/>
</dbReference>
<evidence type="ECO:0000256" key="8">
    <source>
        <dbReference type="ARBA" id="ARBA00047899"/>
    </source>
</evidence>
<evidence type="ECO:0000256" key="7">
    <source>
        <dbReference type="ARBA" id="ARBA00022840"/>
    </source>
</evidence>
<evidence type="ECO:0000256" key="11">
    <source>
        <dbReference type="SAM" id="MobiDB-lite"/>
    </source>
</evidence>
<reference evidence="14" key="3">
    <citation type="submission" date="2014-01" db="EMBL/GenBank/DDBJ databases">
        <title>Evolution of pathogenesis and genome organization in the Tremellales.</title>
        <authorList>
            <person name="Cuomo C."/>
            <person name="Litvintseva A."/>
            <person name="Heitman J."/>
            <person name="Chen Y."/>
            <person name="Sun S."/>
            <person name="Springer D."/>
            <person name="Dromer F."/>
            <person name="Young S."/>
            <person name="Zeng Q."/>
            <person name="Chapman S."/>
            <person name="Gujja S."/>
            <person name="Saif S."/>
            <person name="Birren B."/>
        </authorList>
    </citation>
    <scope>NUCLEOTIDE SEQUENCE</scope>
    <source>
        <strain evidence="14">CBS 10118</strain>
    </source>
</reference>
<dbReference type="PROSITE" id="PS50011">
    <property type="entry name" value="PROTEIN_KINASE_DOM"/>
    <property type="match status" value="1"/>
</dbReference>
<feature type="region of interest" description="Disordered" evidence="11">
    <location>
        <begin position="1"/>
        <end position="126"/>
    </location>
</feature>
<dbReference type="InterPro" id="IPR000719">
    <property type="entry name" value="Prot_kinase_dom"/>
</dbReference>
<evidence type="ECO:0000256" key="4">
    <source>
        <dbReference type="ARBA" id="ARBA00022679"/>
    </source>
</evidence>
<sequence>MFSRVLKSTNQQQAPSPSSTSSSDQSSKSSSRSSHIKSQSTSSGIAQPSPSKIPVSTQSTRSSFVSSKENIPTPPPSSGGHEKERSNYLSFLFSQSQQGAPTTPVKVNKTSPAPVAPRPGQAYHPQSHGEAVQASRGQYVPESDDVHMQTMKNTINPAMLKQLSSIPPPAQHQQAQPVRSDARAGAAQGHPANPYAIQRGGNAYNEDVHMKTQRYETQHDKPRGLQLWERELIESAEMKRKATVAQIYFLDYYFDLLGYIANRKKRLENFKADTAQRSVSGPEYQKEVSSYNGRERVLLRKRRTKLRVEQFRIIAQVGQGGYGSVYLARKADTNEVCALKKMRKGTLAKMDEVKHVLVERDILTAVKTPWLVRLLYAFQDSEHVYLAMEYVPGGDFRTLLNNSGVLKEEHARFYAAEMFMGVNELHKLGYIHRDLKPENFLVDGTGHVKLTDFGLATGSLNPAKIDQMKQKLDQVKDEELVFRSTLERRTIYRSIRMAEPRYADSVVGSPDYMPPEVLRGKTYTYSADYWSLGCILFEFLCGFPPFSGSTPEETWANLKNWTRVLRRPVYDRPEDLIFNLTDTAWDAVTRLIANPKDRITTLDEVQSLPFFSSLPFKNLRSIDAPFVPVLDGETDVGYFDSFSSPEDMAKYAEVFKKQRDVEAVEEKGIGNRNNWVGFTFGRNANITPAPRGIKPEGEALQTIF</sequence>
<dbReference type="EMBL" id="CP144546">
    <property type="protein sequence ID" value="WVW85626.1"/>
    <property type="molecule type" value="Genomic_DNA"/>
</dbReference>
<proteinExistence type="predicted"/>
<dbReference type="GeneID" id="30210996"/>
<feature type="compositionally biased region" description="Polar residues" evidence="11">
    <location>
        <begin position="87"/>
        <end position="101"/>
    </location>
</feature>
<evidence type="ECO:0000256" key="2">
    <source>
        <dbReference type="ARBA" id="ARBA00022527"/>
    </source>
</evidence>
<keyword evidence="2" id="KW-0723">Serine/threonine-protein kinase</keyword>
<reference evidence="14" key="1">
    <citation type="submission" date="2013-07" db="EMBL/GenBank/DDBJ databases">
        <title>The Genome Sequence of Cryptococcus bestiolae CBS10118.</title>
        <authorList>
            <consortium name="The Broad Institute Genome Sequencing Platform"/>
            <person name="Cuomo C."/>
            <person name="Litvintseva A."/>
            <person name="Chen Y."/>
            <person name="Heitman J."/>
            <person name="Sun S."/>
            <person name="Springer D."/>
            <person name="Dromer F."/>
            <person name="Young S.K."/>
            <person name="Zeng Q."/>
            <person name="Gargeya S."/>
            <person name="Fitzgerald M."/>
            <person name="Abouelleil A."/>
            <person name="Alvarado L."/>
            <person name="Berlin A.M."/>
            <person name="Chapman S.B."/>
            <person name="Dewar J."/>
            <person name="Goldberg J."/>
            <person name="Griggs A."/>
            <person name="Gujja S."/>
            <person name="Hansen M."/>
            <person name="Howarth C."/>
            <person name="Imamovic A."/>
            <person name="Larimer J."/>
            <person name="McCowan C."/>
            <person name="Murphy C."/>
            <person name="Pearson M."/>
            <person name="Priest M."/>
            <person name="Roberts A."/>
            <person name="Saif S."/>
            <person name="Shea T."/>
            <person name="Sykes S."/>
            <person name="Wortman J."/>
            <person name="Nusbaum C."/>
            <person name="Birren B."/>
        </authorList>
    </citation>
    <scope>NUCLEOTIDE SEQUENCE [LARGE SCALE GENOMIC DNA]</scope>
    <source>
        <strain evidence="14">CBS 10118</strain>
    </source>
</reference>
<dbReference type="GO" id="GO:0005816">
    <property type="term" value="C:spindle pole body"/>
    <property type="evidence" value="ECO:0007669"/>
    <property type="project" value="TreeGrafter"/>
</dbReference>
<dbReference type="GO" id="GO:0005524">
    <property type="term" value="F:ATP binding"/>
    <property type="evidence" value="ECO:0007669"/>
    <property type="project" value="UniProtKB-UniRule"/>
</dbReference>
<comment type="catalytic activity">
    <reaction evidence="9">
        <text>L-seryl-[protein] + ATP = O-phospho-L-seryl-[protein] + ADP + H(+)</text>
        <dbReference type="Rhea" id="RHEA:17989"/>
        <dbReference type="Rhea" id="RHEA-COMP:9863"/>
        <dbReference type="Rhea" id="RHEA-COMP:11604"/>
        <dbReference type="ChEBI" id="CHEBI:15378"/>
        <dbReference type="ChEBI" id="CHEBI:29999"/>
        <dbReference type="ChEBI" id="CHEBI:30616"/>
        <dbReference type="ChEBI" id="CHEBI:83421"/>
        <dbReference type="ChEBI" id="CHEBI:456216"/>
        <dbReference type="EC" id="2.7.11.1"/>
    </reaction>
</comment>